<evidence type="ECO:0000313" key="3">
    <source>
        <dbReference type="Proteomes" id="UP000423396"/>
    </source>
</evidence>
<dbReference type="KEGG" id="sazo:D1868_01825"/>
<dbReference type="GeneID" id="42797772"/>
<gene>
    <name evidence="2" type="ORF">D1868_01825</name>
</gene>
<feature type="domain" description="UPF0113" evidence="1">
    <location>
        <begin position="118"/>
        <end position="184"/>
    </location>
</feature>
<reference evidence="2 3" key="1">
    <citation type="submission" date="2019-10" db="EMBL/GenBank/DDBJ databases">
        <title>Genome Sequences from Six Type Strain Members of the Archaeal Family Sulfolobaceae: Acidianus ambivalens, Acidianus infernus, Metallosphaera prunae, Stygiolobus azoricus, Sulfolobus metallicus, and Sulfurisphaera ohwakuensis.</title>
        <authorList>
            <person name="Counts J.A."/>
            <person name="Kelly R.M."/>
        </authorList>
    </citation>
    <scope>NUCLEOTIDE SEQUENCE [LARGE SCALE GENOMIC DNA]</scope>
    <source>
        <strain evidence="2 3">FC6</strain>
    </source>
</reference>
<dbReference type="Proteomes" id="UP000423396">
    <property type="component" value="Chromosome"/>
</dbReference>
<dbReference type="InterPro" id="IPR005155">
    <property type="entry name" value="UPF0113_PUA"/>
</dbReference>
<dbReference type="EMBL" id="CP045483">
    <property type="protein sequence ID" value="QGR18850.1"/>
    <property type="molecule type" value="Genomic_DNA"/>
</dbReference>
<evidence type="ECO:0000259" key="1">
    <source>
        <dbReference type="Pfam" id="PF03657"/>
    </source>
</evidence>
<protein>
    <recommendedName>
        <fullName evidence="1">UPF0113 domain-containing protein</fullName>
    </recommendedName>
</protein>
<dbReference type="AlphaFoldDB" id="A0A650CLX6"/>
<proteinExistence type="predicted"/>
<sequence>MQAKKKLDYRRISLDEFLSIVEQILKSYNCDNLRFSQLFKDKEIFLFSSSFDQIEVFSSKNYDKLNEILTKLREVDLYPYSIGEPIAKVVKGKAYPLLLMSEYLSQVCKNKIFLNNSKLVEKLTYGKSVLINFRDVKATCELTDNKKYLIYSEDGIFVAFARVKIKKKFIEIIPDLDIGWYLREGK</sequence>
<dbReference type="RefSeq" id="WP_156005070.1">
    <property type="nucleotide sequence ID" value="NZ_CP045483.1"/>
</dbReference>
<evidence type="ECO:0000313" key="2">
    <source>
        <dbReference type="EMBL" id="QGR18850.1"/>
    </source>
</evidence>
<keyword evidence="3" id="KW-1185">Reference proteome</keyword>
<accession>A0A650CLX6</accession>
<name>A0A650CLX6_9CREN</name>
<dbReference type="Pfam" id="PF03657">
    <property type="entry name" value="UPF0113"/>
    <property type="match status" value="1"/>
</dbReference>
<dbReference type="OrthoDB" id="36461at2157"/>
<organism evidence="2 3">
    <name type="scientific">Stygiolobus azoricus</name>
    <dbReference type="NCBI Taxonomy" id="41675"/>
    <lineage>
        <taxon>Archaea</taxon>
        <taxon>Thermoproteota</taxon>
        <taxon>Thermoprotei</taxon>
        <taxon>Sulfolobales</taxon>
        <taxon>Sulfolobaceae</taxon>
        <taxon>Stygiolobus</taxon>
    </lineage>
</organism>